<evidence type="ECO:0000256" key="2">
    <source>
        <dbReference type="ARBA" id="ARBA00023015"/>
    </source>
</evidence>
<reference evidence="10" key="1">
    <citation type="submission" date="2024-07" db="EMBL/GenBank/DDBJ databases">
        <title>Two chromosome-level genome assemblies of Korean endemic species Abeliophyllum distichum and Forsythia ovata (Oleaceae).</title>
        <authorList>
            <person name="Jang H."/>
        </authorList>
    </citation>
    <scope>NUCLEOTIDE SEQUENCE [LARGE SCALE GENOMIC DNA]</scope>
</reference>
<comment type="subcellular location">
    <subcellularLocation>
        <location evidence="1">Nucleus</location>
    </subcellularLocation>
</comment>
<dbReference type="SUPFAM" id="SSF47459">
    <property type="entry name" value="HLH, helix-loop-helix DNA-binding domain"/>
    <property type="match status" value="1"/>
</dbReference>
<dbReference type="AlphaFoldDB" id="A0ABD1PLR9"/>
<name>A0ABD1PLR9_9LAMI</name>
<dbReference type="GO" id="GO:0003677">
    <property type="term" value="F:DNA binding"/>
    <property type="evidence" value="ECO:0007669"/>
    <property type="project" value="UniProtKB-KW"/>
</dbReference>
<evidence type="ECO:0000256" key="4">
    <source>
        <dbReference type="ARBA" id="ARBA00023163"/>
    </source>
</evidence>
<gene>
    <name evidence="9" type="ORF">Adt_40713</name>
</gene>
<feature type="region of interest" description="Disordered" evidence="7">
    <location>
        <begin position="437"/>
        <end position="457"/>
    </location>
</feature>
<keyword evidence="5" id="KW-0539">Nucleus</keyword>
<evidence type="ECO:0000256" key="3">
    <source>
        <dbReference type="ARBA" id="ARBA00023125"/>
    </source>
</evidence>
<comment type="caution">
    <text evidence="9">The sequence shown here is derived from an EMBL/GenBank/DDBJ whole genome shotgun (WGS) entry which is preliminary data.</text>
</comment>
<evidence type="ECO:0000256" key="6">
    <source>
        <dbReference type="SAM" id="Coils"/>
    </source>
</evidence>
<evidence type="ECO:0000313" key="9">
    <source>
        <dbReference type="EMBL" id="KAL2464862.1"/>
    </source>
</evidence>
<organism evidence="9 10">
    <name type="scientific">Abeliophyllum distichum</name>
    <dbReference type="NCBI Taxonomy" id="126358"/>
    <lineage>
        <taxon>Eukaryota</taxon>
        <taxon>Viridiplantae</taxon>
        <taxon>Streptophyta</taxon>
        <taxon>Embryophyta</taxon>
        <taxon>Tracheophyta</taxon>
        <taxon>Spermatophyta</taxon>
        <taxon>Magnoliopsida</taxon>
        <taxon>eudicotyledons</taxon>
        <taxon>Gunneridae</taxon>
        <taxon>Pentapetalae</taxon>
        <taxon>asterids</taxon>
        <taxon>lamiids</taxon>
        <taxon>Lamiales</taxon>
        <taxon>Oleaceae</taxon>
        <taxon>Forsythieae</taxon>
        <taxon>Abeliophyllum</taxon>
    </lineage>
</organism>
<evidence type="ECO:0000256" key="5">
    <source>
        <dbReference type="ARBA" id="ARBA00023242"/>
    </source>
</evidence>
<feature type="compositionally biased region" description="Basic and acidic residues" evidence="7">
    <location>
        <begin position="645"/>
        <end position="664"/>
    </location>
</feature>
<sequence length="664" mass="73982">MPNGSWEGIQHAEGSGVHAEGEELGNPLLEVGVGCMHAEDWGGTQQPFTGGWGGSHSLRGAGIFLPKNSLFTVILELYNLSPKYRMLLFTVSSKWPSVTLHPKTVILANLILFQSRPFQMLSRGQDYMQKMAKDLDENGAVFLKQGETSQSLSLSDLFTLKDGTVTPMLKAANPPVRANVLHLSPEYSVPILEAVKSIFSSYFDKAIWFQNSSMYHFSMFHASHHVAPVPATEEEIEVEASAVKAVAENVCPLHIFLDRVVLTSTGVLLGCWQMVSGTDPVTIRDKLRTALPRAPEKQLYDKAMLHTSFARLLGHPNKLSEEGNNSSALQIFHELVGKLNKQIHGLQATVSELWYVEEYDLLALALNGRMKIRKFQLGCVRHTPLFSFLLLSQFLIPESILLKHTDSSFKTHIAQGGRELQMNSGIAPVVKSGMAEEKSPSRVHSSKKKQGQVPKRIHKAEREKMKREYLNDRFLALANSLELPDQTNGKAFLLNEATRVVTETLAQIKSLKRENTALLSESQYIIMEKKELQDENSALEDQIGNLQSELKARVSESQLDLNMAPPESNLQEIASHTSNDHPRFPSMQPGQQQVQTVNPLYLVPICPNLQAYVEPSTAQLGSKPSKPHARYPTPADTWPSQLLEKQPELEKENQESDRNNSDGC</sequence>
<dbReference type="GO" id="GO:0005634">
    <property type="term" value="C:nucleus"/>
    <property type="evidence" value="ECO:0007669"/>
    <property type="project" value="UniProtKB-SubCell"/>
</dbReference>
<feature type="coiled-coil region" evidence="6">
    <location>
        <begin position="494"/>
        <end position="549"/>
    </location>
</feature>
<dbReference type="PANTHER" id="PTHR37204:SF1">
    <property type="entry name" value="TRANSMEMBRANE PROTEIN"/>
    <property type="match status" value="1"/>
</dbReference>
<proteinExistence type="predicted"/>
<dbReference type="Proteomes" id="UP001604336">
    <property type="component" value="Unassembled WGS sequence"/>
</dbReference>
<dbReference type="InterPro" id="IPR036638">
    <property type="entry name" value="HLH_DNA-bd_sf"/>
</dbReference>
<accession>A0ABD1PLR9</accession>
<keyword evidence="2" id="KW-0805">Transcription regulation</keyword>
<evidence type="ECO:0000259" key="8">
    <source>
        <dbReference type="Pfam" id="PF23177"/>
    </source>
</evidence>
<keyword evidence="4" id="KW-0804">Transcription</keyword>
<feature type="compositionally biased region" description="Basic residues" evidence="7">
    <location>
        <begin position="444"/>
        <end position="457"/>
    </location>
</feature>
<dbReference type="InterPro" id="IPR057075">
    <property type="entry name" value="bHLH_IRO3"/>
</dbReference>
<keyword evidence="10" id="KW-1185">Reference proteome</keyword>
<feature type="region of interest" description="Disordered" evidence="7">
    <location>
        <begin position="617"/>
        <end position="664"/>
    </location>
</feature>
<keyword evidence="3" id="KW-0238">DNA-binding</keyword>
<dbReference type="EMBL" id="JBFOLK010000013">
    <property type="protein sequence ID" value="KAL2464862.1"/>
    <property type="molecule type" value="Genomic_DNA"/>
</dbReference>
<dbReference type="Pfam" id="PF23177">
    <property type="entry name" value="bHLH_IRO3"/>
    <property type="match status" value="1"/>
</dbReference>
<evidence type="ECO:0000313" key="10">
    <source>
        <dbReference type="Proteomes" id="UP001604336"/>
    </source>
</evidence>
<protein>
    <submittedName>
        <fullName evidence="9">BHLH domain-containing protein</fullName>
    </submittedName>
</protein>
<dbReference type="PANTHER" id="PTHR37204">
    <property type="entry name" value="TRANSMEMBRANE PROTEIN"/>
    <property type="match status" value="1"/>
</dbReference>
<feature type="domain" description="Iron-related transcription factor 3 bHLH" evidence="8">
    <location>
        <begin position="452"/>
        <end position="529"/>
    </location>
</feature>
<evidence type="ECO:0000256" key="7">
    <source>
        <dbReference type="SAM" id="MobiDB-lite"/>
    </source>
</evidence>
<evidence type="ECO:0000256" key="1">
    <source>
        <dbReference type="ARBA" id="ARBA00004123"/>
    </source>
</evidence>
<keyword evidence="6" id="KW-0175">Coiled coil</keyword>